<dbReference type="InterPro" id="IPR050216">
    <property type="entry name" value="LRR_domain-containing"/>
</dbReference>
<gene>
    <name evidence="5" type="ORF">EDS130_LOCUS1193</name>
</gene>
<proteinExistence type="predicted"/>
<dbReference type="SUPFAM" id="SSF52058">
    <property type="entry name" value="L domain-like"/>
    <property type="match status" value="1"/>
</dbReference>
<dbReference type="OrthoDB" id="17912at2759"/>
<dbReference type="Proteomes" id="UP000663852">
    <property type="component" value="Unassembled WGS sequence"/>
</dbReference>
<feature type="domain" description="PIF1/LRR1 pleckstrin homology" evidence="4">
    <location>
        <begin position="1"/>
        <end position="114"/>
    </location>
</feature>
<dbReference type="PANTHER" id="PTHR48051:SF1">
    <property type="entry name" value="RAS SUPPRESSOR PROTEIN 1"/>
    <property type="match status" value="1"/>
</dbReference>
<dbReference type="SMART" id="SM00369">
    <property type="entry name" value="LRR_TYP"/>
    <property type="match status" value="5"/>
</dbReference>
<evidence type="ECO:0000313" key="5">
    <source>
        <dbReference type="EMBL" id="CAF0732490.1"/>
    </source>
</evidence>
<sequence>MKLDCKIKIQDRQRTNGLATIKAAKGVVGLAKSNSDEWVLIVRLFKDTSATQYKLRNNVQALLHKMINNGMATVQIKTPSHDVQLSEANVESLKTLLSSIRLASAGNDLPSTIKSTSVNAVQKLQRPTLQLTITQVSDYPTLKGFPSTLEKLTINTAQLRTPVDRRIFTLKNLHTLDLSENNITQLPSKIEMLHLHTLTLRANQIRSFPNDLKCPVLKYLDLSQNQLSALDETILNLNTLERLILSSNHIKIIPRHLLRLLPQLQVFNIASNQIRVIPNGLAASGTRLHTFHYGENPLVTNKCITCQRFNFTLVELALRTVVKHRIPYNFQTLPRTLCSLLVKYELCAHCAAPCLTNFGEIFVPRQLSANGVTVHVTAASQSFAVPVQERYCSMKCFNYGLKRAGNISIIVLLLNCSN</sequence>
<evidence type="ECO:0000313" key="6">
    <source>
        <dbReference type="Proteomes" id="UP000663852"/>
    </source>
</evidence>
<dbReference type="Pfam" id="PF25344">
    <property type="entry name" value="PH_LRR1"/>
    <property type="match status" value="1"/>
</dbReference>
<organism evidence="5 6">
    <name type="scientific">Adineta ricciae</name>
    <name type="common">Rotifer</name>
    <dbReference type="NCBI Taxonomy" id="249248"/>
    <lineage>
        <taxon>Eukaryota</taxon>
        <taxon>Metazoa</taxon>
        <taxon>Spiralia</taxon>
        <taxon>Gnathifera</taxon>
        <taxon>Rotifera</taxon>
        <taxon>Eurotatoria</taxon>
        <taxon>Bdelloidea</taxon>
        <taxon>Adinetida</taxon>
        <taxon>Adinetidae</taxon>
        <taxon>Adineta</taxon>
    </lineage>
</organism>
<keyword evidence="1" id="KW-0433">Leucine-rich repeat</keyword>
<evidence type="ECO:0000256" key="1">
    <source>
        <dbReference type="ARBA" id="ARBA00022614"/>
    </source>
</evidence>
<evidence type="ECO:0000256" key="3">
    <source>
        <dbReference type="ARBA" id="ARBA00023242"/>
    </source>
</evidence>
<keyword evidence="2" id="KW-0677">Repeat</keyword>
<dbReference type="PROSITE" id="PS51450">
    <property type="entry name" value="LRR"/>
    <property type="match status" value="2"/>
</dbReference>
<dbReference type="GO" id="GO:0005737">
    <property type="term" value="C:cytoplasm"/>
    <property type="evidence" value="ECO:0007669"/>
    <property type="project" value="TreeGrafter"/>
</dbReference>
<dbReference type="PANTHER" id="PTHR48051">
    <property type="match status" value="1"/>
</dbReference>
<evidence type="ECO:0000259" key="4">
    <source>
        <dbReference type="Pfam" id="PF25344"/>
    </source>
</evidence>
<dbReference type="InterPro" id="IPR003591">
    <property type="entry name" value="Leu-rich_rpt_typical-subtyp"/>
</dbReference>
<dbReference type="Pfam" id="PF00560">
    <property type="entry name" value="LRR_1"/>
    <property type="match status" value="1"/>
</dbReference>
<evidence type="ECO:0000256" key="2">
    <source>
        <dbReference type="ARBA" id="ARBA00022737"/>
    </source>
</evidence>
<dbReference type="InterPro" id="IPR057437">
    <property type="entry name" value="PIF1/LRR1_PH"/>
</dbReference>
<comment type="caution">
    <text evidence="5">The sequence shown here is derived from an EMBL/GenBank/DDBJ whole genome shotgun (WGS) entry which is preliminary data.</text>
</comment>
<dbReference type="InterPro" id="IPR032675">
    <property type="entry name" value="LRR_dom_sf"/>
</dbReference>
<accession>A0A813N9S9</accession>
<reference evidence="5" key="1">
    <citation type="submission" date="2021-02" db="EMBL/GenBank/DDBJ databases">
        <authorList>
            <person name="Nowell W R."/>
        </authorList>
    </citation>
    <scope>NUCLEOTIDE SEQUENCE</scope>
</reference>
<dbReference type="Gene3D" id="3.80.10.10">
    <property type="entry name" value="Ribonuclease Inhibitor"/>
    <property type="match status" value="1"/>
</dbReference>
<dbReference type="EMBL" id="CAJNOJ010000003">
    <property type="protein sequence ID" value="CAF0732490.1"/>
    <property type="molecule type" value="Genomic_DNA"/>
</dbReference>
<name>A0A813N9S9_ADIRI</name>
<keyword evidence="3" id="KW-0539">Nucleus</keyword>
<dbReference type="InterPro" id="IPR001611">
    <property type="entry name" value="Leu-rich_rpt"/>
</dbReference>
<dbReference type="AlphaFoldDB" id="A0A813N9S9"/>
<protein>
    <recommendedName>
        <fullName evidence="4">PIF1/LRR1 pleckstrin homology domain-containing protein</fullName>
    </recommendedName>
</protein>
<dbReference type="Pfam" id="PF13855">
    <property type="entry name" value="LRR_8"/>
    <property type="match status" value="1"/>
</dbReference>